<evidence type="ECO:0000313" key="1">
    <source>
        <dbReference type="EMBL" id="MBW7468682.1"/>
    </source>
</evidence>
<accession>A0ABS7CXZ3</accession>
<organism evidence="1 2">
    <name type="scientific">Pontibacter aydingkolensis</name>
    <dbReference type="NCBI Taxonomy" id="1911536"/>
    <lineage>
        <taxon>Bacteria</taxon>
        <taxon>Pseudomonadati</taxon>
        <taxon>Bacteroidota</taxon>
        <taxon>Cytophagia</taxon>
        <taxon>Cytophagales</taxon>
        <taxon>Hymenobacteraceae</taxon>
        <taxon>Pontibacter</taxon>
    </lineage>
</organism>
<gene>
    <name evidence="1" type="ORF">K0O23_16515</name>
</gene>
<evidence type="ECO:0000313" key="2">
    <source>
        <dbReference type="Proteomes" id="UP000813018"/>
    </source>
</evidence>
<comment type="caution">
    <text evidence="1">The sequence shown here is derived from an EMBL/GenBank/DDBJ whole genome shotgun (WGS) entry which is preliminary data.</text>
</comment>
<proteinExistence type="predicted"/>
<keyword evidence="2" id="KW-1185">Reference proteome</keyword>
<sequence length="55" mass="6080">MKSVIAAVAMLLLLTLTFTGIKNTSRCNLEKRAKATNLEWRDNAASHTFEVTPVC</sequence>
<protein>
    <submittedName>
        <fullName evidence="1">Uncharacterized protein</fullName>
    </submittedName>
</protein>
<dbReference type="Proteomes" id="UP000813018">
    <property type="component" value="Unassembled WGS sequence"/>
</dbReference>
<reference evidence="1 2" key="1">
    <citation type="journal article" date="2016" name="Int. J. Syst. Evol. Microbiol.">
        <title>Pontibacter aydingkolensis sp. nov., isolated from soil of a salt lake.</title>
        <authorList>
            <person name="Osman G."/>
            <person name="Zhang T."/>
            <person name="Lou K."/>
            <person name="Gao Y."/>
            <person name="Chang W."/>
            <person name="Lin Q."/>
            <person name="Yang H.M."/>
            <person name="Huo X.D."/>
            <person name="Wang N."/>
        </authorList>
    </citation>
    <scope>NUCLEOTIDE SEQUENCE [LARGE SCALE GENOMIC DNA]</scope>
    <source>
        <strain evidence="1 2">KACC 19255</strain>
    </source>
</reference>
<dbReference type="EMBL" id="JAHYXK010000017">
    <property type="protein sequence ID" value="MBW7468682.1"/>
    <property type="molecule type" value="Genomic_DNA"/>
</dbReference>
<name>A0ABS7CXZ3_9BACT</name>
<dbReference type="RefSeq" id="WP_219878552.1">
    <property type="nucleotide sequence ID" value="NZ_JAHYXK010000017.1"/>
</dbReference>